<dbReference type="InterPro" id="IPR036291">
    <property type="entry name" value="NAD(P)-bd_dom_sf"/>
</dbReference>
<dbReference type="InterPro" id="IPR002347">
    <property type="entry name" value="SDR_fam"/>
</dbReference>
<dbReference type="GO" id="GO:0016491">
    <property type="term" value="F:oxidoreductase activity"/>
    <property type="evidence" value="ECO:0007669"/>
    <property type="project" value="UniProtKB-KW"/>
</dbReference>
<accession>E8N2U5</accession>
<dbReference type="PRINTS" id="PR00081">
    <property type="entry name" value="GDHRDH"/>
</dbReference>
<proteinExistence type="inferred from homology"/>
<evidence type="ECO:0000256" key="2">
    <source>
        <dbReference type="ARBA" id="ARBA00023002"/>
    </source>
</evidence>
<evidence type="ECO:0000256" key="1">
    <source>
        <dbReference type="ARBA" id="ARBA00006484"/>
    </source>
</evidence>
<evidence type="ECO:0000313" key="4">
    <source>
        <dbReference type="Proteomes" id="UP000008922"/>
    </source>
</evidence>
<gene>
    <name evidence="3" type="ordered locus">ANT_30690</name>
</gene>
<dbReference type="PANTHER" id="PTHR43639">
    <property type="entry name" value="OXIDOREDUCTASE, SHORT-CHAIN DEHYDROGENASE/REDUCTASE FAMILY (AFU_ORTHOLOGUE AFUA_5G02870)"/>
    <property type="match status" value="1"/>
</dbReference>
<protein>
    <submittedName>
        <fullName evidence="3">Oxidoreductase</fullName>
    </submittedName>
</protein>
<dbReference type="KEGG" id="atm:ANT_30690"/>
<dbReference type="EMBL" id="AP012029">
    <property type="protein sequence ID" value="BAJ65095.1"/>
    <property type="molecule type" value="Genomic_DNA"/>
</dbReference>
<comment type="similarity">
    <text evidence="1">Belongs to the short-chain dehydrogenases/reductases (SDR) family.</text>
</comment>
<dbReference type="Proteomes" id="UP000008922">
    <property type="component" value="Chromosome"/>
</dbReference>
<dbReference type="PANTHER" id="PTHR43639:SF1">
    <property type="entry name" value="SHORT-CHAIN DEHYDROGENASE_REDUCTASE FAMILY PROTEIN"/>
    <property type="match status" value="1"/>
</dbReference>
<dbReference type="SUPFAM" id="SSF51735">
    <property type="entry name" value="NAD(P)-binding Rossmann-fold domains"/>
    <property type="match status" value="1"/>
</dbReference>
<evidence type="ECO:0000313" key="3">
    <source>
        <dbReference type="EMBL" id="BAJ65095.1"/>
    </source>
</evidence>
<dbReference type="Pfam" id="PF13561">
    <property type="entry name" value="adh_short_C2"/>
    <property type="match status" value="1"/>
</dbReference>
<keyword evidence="4" id="KW-1185">Reference proteome</keyword>
<dbReference type="OrthoDB" id="9790146at2"/>
<dbReference type="Gene3D" id="3.40.50.720">
    <property type="entry name" value="NAD(P)-binding Rossmann-like Domain"/>
    <property type="match status" value="1"/>
</dbReference>
<dbReference type="PRINTS" id="PR00080">
    <property type="entry name" value="SDRFAMILY"/>
</dbReference>
<dbReference type="STRING" id="926569.ANT_30690"/>
<dbReference type="FunFam" id="3.40.50.720:FF:000084">
    <property type="entry name" value="Short-chain dehydrogenase reductase"/>
    <property type="match status" value="1"/>
</dbReference>
<dbReference type="InParanoid" id="E8N2U5"/>
<reference evidence="3 4" key="1">
    <citation type="submission" date="2010-12" db="EMBL/GenBank/DDBJ databases">
        <title>Whole genome sequence of Anaerolinea thermophila UNI-1.</title>
        <authorList>
            <person name="Narita-Yamada S."/>
            <person name="Kishi E."/>
            <person name="Watanabe Y."/>
            <person name="Takasaki K."/>
            <person name="Ankai A."/>
            <person name="Oguchi A."/>
            <person name="Fukui S."/>
            <person name="Takahashi M."/>
            <person name="Yashiro I."/>
            <person name="Hosoyama A."/>
            <person name="Sekiguchi Y."/>
            <person name="Hanada S."/>
            <person name="Fujita N."/>
        </authorList>
    </citation>
    <scope>NUCLEOTIDE SEQUENCE [LARGE SCALE GENOMIC DNA]</scope>
    <source>
        <strain evidence="4">DSM 14523 / JCM 11388 / NBRC 100420 / UNI-1</strain>
    </source>
</reference>
<keyword evidence="2" id="KW-0560">Oxidoreductase</keyword>
<organism evidence="3 4">
    <name type="scientific">Anaerolinea thermophila (strain DSM 14523 / JCM 11388 / NBRC 100420 / UNI-1)</name>
    <dbReference type="NCBI Taxonomy" id="926569"/>
    <lineage>
        <taxon>Bacteria</taxon>
        <taxon>Bacillati</taxon>
        <taxon>Chloroflexota</taxon>
        <taxon>Anaerolineae</taxon>
        <taxon>Anaerolineales</taxon>
        <taxon>Anaerolineaceae</taxon>
        <taxon>Anaerolinea</taxon>
    </lineage>
</organism>
<dbReference type="RefSeq" id="WP_013561436.1">
    <property type="nucleotide sequence ID" value="NC_014960.1"/>
</dbReference>
<sequence length="254" mass="27420">MELAGKTALITGGAVRVGKAITLALARAGANVVINYHSSQEEVVKTAREAEALGVRALPIRADVADRAQVETMVREAERQLGGVDVLVNSASPFLKTPFPVQDEQEWERWKKVLDVLIYGSLFCANAVAPGMKQRGVGVIVNILDLVLYEPWRDFTAHAMGKTALLALTRQLALELAPGVRVNAVAPGAVLAPEYLSEERRAAIAQRNLLGRWGRAEDVAEAVVFLARSDFITGEVLVVDGGERWNRLAADSAD</sequence>
<name>E8N2U5_ANATU</name>
<dbReference type="AlphaFoldDB" id="E8N2U5"/>
<dbReference type="eggNOG" id="COG1028">
    <property type="taxonomic scope" value="Bacteria"/>
</dbReference>
<dbReference type="HOGENOM" id="CLU_010194_1_3_0"/>